<feature type="compositionally biased region" description="Polar residues" evidence="1">
    <location>
        <begin position="397"/>
        <end position="407"/>
    </location>
</feature>
<feature type="compositionally biased region" description="Basic and acidic residues" evidence="1">
    <location>
        <begin position="836"/>
        <end position="846"/>
    </location>
</feature>
<feature type="compositionally biased region" description="Acidic residues" evidence="1">
    <location>
        <begin position="201"/>
        <end position="210"/>
    </location>
</feature>
<feature type="region of interest" description="Disordered" evidence="1">
    <location>
        <begin position="568"/>
        <end position="631"/>
    </location>
</feature>
<feature type="region of interest" description="Disordered" evidence="1">
    <location>
        <begin position="370"/>
        <end position="450"/>
    </location>
</feature>
<protein>
    <submittedName>
        <fullName evidence="2">Uncharacterized protein</fullName>
    </submittedName>
</protein>
<feature type="compositionally biased region" description="Polar residues" evidence="1">
    <location>
        <begin position="541"/>
        <end position="552"/>
    </location>
</feature>
<dbReference type="AlphaFoldDB" id="A0AA48ICG8"/>
<dbReference type="EMBL" id="AP028212">
    <property type="protein sequence ID" value="BEI88336.1"/>
    <property type="molecule type" value="Genomic_DNA"/>
</dbReference>
<feature type="compositionally biased region" description="Polar residues" evidence="1">
    <location>
        <begin position="616"/>
        <end position="627"/>
    </location>
</feature>
<keyword evidence="3" id="KW-1185">Reference proteome</keyword>
<feature type="compositionally biased region" description="Polar residues" evidence="1">
    <location>
        <begin position="426"/>
        <end position="438"/>
    </location>
</feature>
<feature type="region of interest" description="Disordered" evidence="1">
    <location>
        <begin position="313"/>
        <end position="355"/>
    </location>
</feature>
<feature type="compositionally biased region" description="Basic and acidic residues" evidence="1">
    <location>
        <begin position="53"/>
        <end position="66"/>
    </location>
</feature>
<feature type="region of interest" description="Disordered" evidence="1">
    <location>
        <begin position="836"/>
        <end position="869"/>
    </location>
</feature>
<feature type="region of interest" description="Disordered" evidence="1">
    <location>
        <begin position="479"/>
        <end position="553"/>
    </location>
</feature>
<evidence type="ECO:0000256" key="1">
    <source>
        <dbReference type="SAM" id="MobiDB-lite"/>
    </source>
</evidence>
<dbReference type="KEGG" id="ccac:CcaHIS019_0110540"/>
<name>A0AA48ICG8_9TREE</name>
<sequence>MITHFPLPSPPASPTFGAADASPLGDYLAEAERSFDAPPPIDNTIRRRRPRSRERISPLAHDRWRLPESQQPMSDNENAEAGPSRLAPPARIESPPRDEFAERFKYLVASSGLLERTQIASLGTADMDVTPSKAPCPSRSDADTHLAAGLQGLLRWDIIAALAAVMAGLVYILGPSASLIPGTAMATGIALYARKLAETPSESEEEDEEEGAGREISPERLCEDTTGRARVMRGLEGLLDESKALDQAVLAALQILAPRPDDTDHAHELRIALHRLFEDMTDSLATATSSLTTMCDRTKLAVLSDMYDVQLVGGQRRRRGSSSDDDGTSPSAIHKHNRPRAGSSGPISPPAQLPLSMLSPTALRMRTPLRGLGASPLDANDRFTKLPSRASPRLGRTSFSQDWNSRPRNFRLEAEIRSDGEEGSDSVLSGTSTESSCMPASIPDDRLLSPPLTSKGLPFTHKRASPLVQTLARLEMPEWSRQPPTPQFPSMSMSPSQSPFRRSLQDIAYIPSPPVSSHEKAQSLAVARATTSMSSDKRRSLQSPLNSYPTTDYTRDDVSLAVSSNLTRARSLPHSDTARVRSGASSLRSSPGSNTTRPDSPSGLKRLSLLSDRTRPSISNSPGSKRSSLLFPDAMARDTSTLGYGRSPLRPPPVQRVASISPLTLGGLRASRLGVHLKRRRMACCLLGLRFREPEESGYWDEVDLVLRGIMDTMSEALARLEVLRADAERDTAAIQAIAAAASRAFPATPPPKRALPSLLRNPDFAPRDSAEQTLLSSMDDLQRLLVRVWARTDDVRALVVDGETDFSMVWAEMRNDIGNMLRHVDRNRLRLEAETDVDDREREETPVPSHIPDFARSWAEPESGPGPEEIERLVEEEDEADIVTELPPAGVDEVFEAHIPAAAPRARSALSREERIQLQREARARGMTMAQLEGSKDPARAAEIQRQLAAERLRVVSGEMVQELQGMFGAIRRRKGMDEGEDE</sequence>
<reference evidence="2" key="1">
    <citation type="journal article" date="2023" name="BMC Genomics">
        <title>Chromosome-level genome assemblies of Cutaneotrichosporon spp. (Trichosporonales, Basidiomycota) reveal imbalanced evolution between nucleotide sequences and chromosome synteny.</title>
        <authorList>
            <person name="Kobayashi Y."/>
            <person name="Kayamori A."/>
            <person name="Aoki K."/>
            <person name="Shiwa Y."/>
            <person name="Matsutani M."/>
            <person name="Fujita N."/>
            <person name="Sugita T."/>
            <person name="Iwasaki W."/>
            <person name="Tanaka N."/>
            <person name="Takashima M."/>
        </authorList>
    </citation>
    <scope>NUCLEOTIDE SEQUENCE</scope>
    <source>
        <strain evidence="2">HIS019</strain>
    </source>
</reference>
<feature type="compositionally biased region" description="Basic and acidic residues" evidence="1">
    <location>
        <begin position="211"/>
        <end position="220"/>
    </location>
</feature>
<feature type="compositionally biased region" description="Basic and acidic residues" evidence="1">
    <location>
        <begin position="410"/>
        <end position="420"/>
    </location>
</feature>
<dbReference type="GeneID" id="85492207"/>
<evidence type="ECO:0000313" key="2">
    <source>
        <dbReference type="EMBL" id="BEI88336.1"/>
    </source>
</evidence>
<organism evidence="2 3">
    <name type="scientific">Cutaneotrichosporon cavernicola</name>
    <dbReference type="NCBI Taxonomy" id="279322"/>
    <lineage>
        <taxon>Eukaryota</taxon>
        <taxon>Fungi</taxon>
        <taxon>Dikarya</taxon>
        <taxon>Basidiomycota</taxon>
        <taxon>Agaricomycotina</taxon>
        <taxon>Tremellomycetes</taxon>
        <taxon>Trichosporonales</taxon>
        <taxon>Trichosporonaceae</taxon>
        <taxon>Cutaneotrichosporon</taxon>
    </lineage>
</organism>
<feature type="region of interest" description="Disordered" evidence="1">
    <location>
        <begin position="1"/>
        <end position="94"/>
    </location>
</feature>
<dbReference type="RefSeq" id="XP_060453602.1">
    <property type="nucleotide sequence ID" value="XM_060596628.1"/>
</dbReference>
<gene>
    <name evidence="2" type="ORF">CcaverHIS019_0110540</name>
</gene>
<proteinExistence type="predicted"/>
<accession>A0AA48ICG8</accession>
<feature type="region of interest" description="Disordered" evidence="1">
    <location>
        <begin position="923"/>
        <end position="942"/>
    </location>
</feature>
<feature type="region of interest" description="Disordered" evidence="1">
    <location>
        <begin position="198"/>
        <end position="220"/>
    </location>
</feature>
<feature type="compositionally biased region" description="Low complexity" evidence="1">
    <location>
        <begin position="580"/>
        <end position="593"/>
    </location>
</feature>
<feature type="compositionally biased region" description="Low complexity" evidence="1">
    <location>
        <begin position="488"/>
        <end position="502"/>
    </location>
</feature>
<evidence type="ECO:0000313" key="3">
    <source>
        <dbReference type="Proteomes" id="UP001233271"/>
    </source>
</evidence>
<dbReference type="Proteomes" id="UP001233271">
    <property type="component" value="Chromosome 1"/>
</dbReference>